<evidence type="ECO:0000313" key="1">
    <source>
        <dbReference type="EMBL" id="SFH59226.1"/>
    </source>
</evidence>
<keyword evidence="2" id="KW-1185">Reference proteome</keyword>
<protein>
    <submittedName>
        <fullName evidence="1">Uncharacterized protein</fullName>
    </submittedName>
</protein>
<dbReference type="EMBL" id="FOQE01000005">
    <property type="protein sequence ID" value="SFH59226.1"/>
    <property type="molecule type" value="Genomic_DNA"/>
</dbReference>
<proteinExistence type="predicted"/>
<accession>A0A1I3BAX7</accession>
<dbReference type="Proteomes" id="UP000198668">
    <property type="component" value="Unassembled WGS sequence"/>
</dbReference>
<evidence type="ECO:0000313" key="2">
    <source>
        <dbReference type="Proteomes" id="UP000198668"/>
    </source>
</evidence>
<reference evidence="1 2" key="1">
    <citation type="submission" date="2016-10" db="EMBL/GenBank/DDBJ databases">
        <authorList>
            <person name="de Groot N.N."/>
        </authorList>
    </citation>
    <scope>NUCLEOTIDE SEQUENCE [LARGE SCALE GENOMIC DNA]</scope>
    <source>
        <strain evidence="1 2">DSM 27630</strain>
    </source>
</reference>
<dbReference type="AlphaFoldDB" id="A0A1I3BAX7"/>
<gene>
    <name evidence="1" type="ORF">SAMN04489868_10522</name>
</gene>
<name>A0A1I3BAX7_9LACT</name>
<organism evidence="1 2">
    <name type="scientific">Pisciglobus halotolerans</name>
    <dbReference type="NCBI Taxonomy" id="745365"/>
    <lineage>
        <taxon>Bacteria</taxon>
        <taxon>Bacillati</taxon>
        <taxon>Bacillota</taxon>
        <taxon>Bacilli</taxon>
        <taxon>Lactobacillales</taxon>
        <taxon>Carnobacteriaceae</taxon>
    </lineage>
</organism>
<dbReference type="OrthoDB" id="2191604at2"/>
<sequence length="103" mass="12178">MKKICFVLTVSTGINYGSIFSAPIIRNHDDLKEYFSKYYDVSINYFKDKNSIDYLVVPKPFMAFDNENNLPIIEVPAILFMEKDFEKIKTYIDNYFSDHPQRT</sequence>
<dbReference type="RefSeq" id="WP_092091339.1">
    <property type="nucleotide sequence ID" value="NZ_FOQE01000005.1"/>
</dbReference>